<dbReference type="AlphaFoldDB" id="A0A9W6LU86"/>
<dbReference type="EMBL" id="BSEC01000003">
    <property type="protein sequence ID" value="GLI95393.1"/>
    <property type="molecule type" value="Genomic_DNA"/>
</dbReference>
<evidence type="ECO:0000256" key="1">
    <source>
        <dbReference type="SAM" id="Phobius"/>
    </source>
</evidence>
<evidence type="ECO:0000259" key="2">
    <source>
        <dbReference type="Pfam" id="PF07885"/>
    </source>
</evidence>
<name>A0A9W6LU86_9HYPH</name>
<keyword evidence="1" id="KW-0472">Membrane</keyword>
<keyword evidence="1" id="KW-1133">Transmembrane helix</keyword>
<proteinExistence type="predicted"/>
<sequence length="106" mass="11352">MAKAETNGAPATPRFLASPLRNLIAGVIILLGVSIAAAMAYVANGWELSDAIYMVVITVFSIGYREIGPVDTPALRAITIPSDLFEAQRGQRGSRRLPLSLERRVG</sequence>
<accession>A0A9W6LU86</accession>
<dbReference type="InterPro" id="IPR013099">
    <property type="entry name" value="K_chnl_dom"/>
</dbReference>
<reference evidence="3" key="1">
    <citation type="journal article" date="2023" name="Int. J. Syst. Evol. Microbiol.">
        <title>Methylocystis iwaonis sp. nov., a type II methane-oxidizing bacterium from surface soil of a rice paddy field in Japan, and emended description of the genus Methylocystis (ex Whittenbury et al. 1970) Bowman et al. 1993.</title>
        <authorList>
            <person name="Kaise H."/>
            <person name="Sawadogo J.B."/>
            <person name="Alam M.S."/>
            <person name="Ueno C."/>
            <person name="Dianou D."/>
            <person name="Shinjo R."/>
            <person name="Asakawa S."/>
        </authorList>
    </citation>
    <scope>NUCLEOTIDE SEQUENCE</scope>
    <source>
        <strain evidence="3">LMG27198</strain>
    </source>
</reference>
<dbReference type="Pfam" id="PF07885">
    <property type="entry name" value="Ion_trans_2"/>
    <property type="match status" value="1"/>
</dbReference>
<evidence type="ECO:0000313" key="3">
    <source>
        <dbReference type="EMBL" id="GLI95393.1"/>
    </source>
</evidence>
<dbReference type="RefSeq" id="WP_281806181.1">
    <property type="nucleotide sequence ID" value="NZ_BSEC01000003.1"/>
</dbReference>
<feature type="transmembrane region" description="Helical" evidence="1">
    <location>
        <begin position="23"/>
        <end position="43"/>
    </location>
</feature>
<gene>
    <name evidence="3" type="ORF">LMG27198_43850</name>
</gene>
<keyword evidence="4" id="KW-1185">Reference proteome</keyword>
<organism evidence="3 4">
    <name type="scientific">Methylocystis echinoides</name>
    <dbReference type="NCBI Taxonomy" id="29468"/>
    <lineage>
        <taxon>Bacteria</taxon>
        <taxon>Pseudomonadati</taxon>
        <taxon>Pseudomonadota</taxon>
        <taxon>Alphaproteobacteria</taxon>
        <taxon>Hyphomicrobiales</taxon>
        <taxon>Methylocystaceae</taxon>
        <taxon>Methylocystis</taxon>
    </lineage>
</organism>
<evidence type="ECO:0000313" key="4">
    <source>
        <dbReference type="Proteomes" id="UP001144323"/>
    </source>
</evidence>
<dbReference type="SUPFAM" id="SSF81324">
    <property type="entry name" value="Voltage-gated potassium channels"/>
    <property type="match status" value="1"/>
</dbReference>
<dbReference type="Gene3D" id="1.10.287.70">
    <property type="match status" value="1"/>
</dbReference>
<dbReference type="Proteomes" id="UP001144323">
    <property type="component" value="Unassembled WGS sequence"/>
</dbReference>
<protein>
    <recommendedName>
        <fullName evidence="2">Potassium channel domain-containing protein</fullName>
    </recommendedName>
</protein>
<comment type="caution">
    <text evidence="3">The sequence shown here is derived from an EMBL/GenBank/DDBJ whole genome shotgun (WGS) entry which is preliminary data.</text>
</comment>
<keyword evidence="1" id="KW-0812">Transmembrane</keyword>
<feature type="domain" description="Potassium channel" evidence="2">
    <location>
        <begin position="29"/>
        <end position="80"/>
    </location>
</feature>